<proteinExistence type="predicted"/>
<protein>
    <recommendedName>
        <fullName evidence="3">AB hydrolase-1 domain-containing protein</fullName>
    </recommendedName>
</protein>
<name>A0A511YWJ2_9CELL</name>
<comment type="caution">
    <text evidence="1">The sequence shown here is derived from an EMBL/GenBank/DDBJ whole genome shotgun (WGS) entry which is preliminary data.</text>
</comment>
<dbReference type="AlphaFoldDB" id="A0A511YWJ2"/>
<evidence type="ECO:0000313" key="2">
    <source>
        <dbReference type="Proteomes" id="UP000321484"/>
    </source>
</evidence>
<accession>A0A511YWJ2</accession>
<dbReference type="Gene3D" id="3.40.50.1820">
    <property type="entry name" value="alpha/beta hydrolase"/>
    <property type="match status" value="1"/>
</dbReference>
<organism evidence="1 2">
    <name type="scientific">Actinotalea fermentans</name>
    <dbReference type="NCBI Taxonomy" id="43671"/>
    <lineage>
        <taxon>Bacteria</taxon>
        <taxon>Bacillati</taxon>
        <taxon>Actinomycetota</taxon>
        <taxon>Actinomycetes</taxon>
        <taxon>Micrococcales</taxon>
        <taxon>Cellulomonadaceae</taxon>
        <taxon>Actinotalea</taxon>
    </lineage>
</organism>
<dbReference type="Proteomes" id="UP000321484">
    <property type="component" value="Unassembled WGS sequence"/>
</dbReference>
<sequence>MSVGAPGMGHHRGVHAVFVPGSGRSGAPAWPVQAAAVDLRRWHCRFVDLTGLVTPDEQRDAVVAALVGEGHGAGGHLVAHAAGAVAALRAAAHGPGTVRSLALLEPAVFSAARGGPHVEAYVAAMSAVFAAAKDPRVRDGGLAVRYLSALGAPGAAIADPGDPSLRSLGRRVRRSTPPWEVPVDIGVLARVPTLVVTGGWSPLYEEVAAAMAGAGASTRVLPGYGHRVQDHPGLNAALQEHWSAAER</sequence>
<dbReference type="SUPFAM" id="SSF53474">
    <property type="entry name" value="alpha/beta-Hydrolases"/>
    <property type="match status" value="1"/>
</dbReference>
<keyword evidence="2" id="KW-1185">Reference proteome</keyword>
<evidence type="ECO:0008006" key="3">
    <source>
        <dbReference type="Google" id="ProtNLM"/>
    </source>
</evidence>
<reference evidence="1 2" key="1">
    <citation type="submission" date="2019-07" db="EMBL/GenBank/DDBJ databases">
        <title>Whole genome shotgun sequence of Actinotalea fermentans NBRC 105374.</title>
        <authorList>
            <person name="Hosoyama A."/>
            <person name="Uohara A."/>
            <person name="Ohji S."/>
            <person name="Ichikawa N."/>
        </authorList>
    </citation>
    <scope>NUCLEOTIDE SEQUENCE [LARGE SCALE GENOMIC DNA]</scope>
    <source>
        <strain evidence="1 2">NBRC 105374</strain>
    </source>
</reference>
<gene>
    <name evidence="1" type="ORF">AFE02nite_12890</name>
</gene>
<dbReference type="EMBL" id="BJYK01000002">
    <property type="protein sequence ID" value="GEN79555.1"/>
    <property type="molecule type" value="Genomic_DNA"/>
</dbReference>
<dbReference type="InterPro" id="IPR029058">
    <property type="entry name" value="AB_hydrolase_fold"/>
</dbReference>
<evidence type="ECO:0000313" key="1">
    <source>
        <dbReference type="EMBL" id="GEN79555.1"/>
    </source>
</evidence>